<evidence type="ECO:0000256" key="2">
    <source>
        <dbReference type="SAM" id="Phobius"/>
    </source>
</evidence>
<feature type="transmembrane region" description="Helical" evidence="2">
    <location>
        <begin position="942"/>
        <end position="963"/>
    </location>
</feature>
<dbReference type="EMBL" id="UARK01000001">
    <property type="protein sequence ID" value="SPW24479.1"/>
    <property type="molecule type" value="Genomic_DNA"/>
</dbReference>
<feature type="region of interest" description="Disordered" evidence="1">
    <location>
        <begin position="691"/>
        <end position="754"/>
    </location>
</feature>
<evidence type="ECO:0000313" key="4">
    <source>
        <dbReference type="Proteomes" id="UP000249886"/>
    </source>
</evidence>
<sequence>MTHHIPRLSIGPLNRIRRRLHHSIILGLTALTTATATTLCSTSAIPAARADALPNFPTNPIAKARWVNPNLRTGEETSNYKIEILRVPQHIKLGEELKVTLKVVNNSPESIAGFKIVPAHADAPKDLATARIVLSQEPGAYPYQAKTISRDDIIAPGHSVDIDVIIPTAPGATGGFNISEADFYPVLFALRSLENDALLYTQRFLLNVNAKNTTGSGATTGATHQGNSGTNTGSQTADTNSKTSSQLSPGVTIVYPLTATVDSVGGETGEAPNHPPLILESEQLAEQLRSGGRLDTLLKDYSTYTKASESLATATCLAIDPQLVSVVERMAGGYTIAHDRPSTVSQKRRLRDSWGTDDEPESGTPGTGADDAGRWLAELRKTAQHAKCTIALPWGNTDLNSVAATGNDWLMREAVQTGPGIIATILGITPETNIVIPGAGYVTTQAAGNLGWADLAPYRSRNEYPNISEEWQTDSKQVGAPVPTAPVDVLVADNTVWGIPKVDRFGVLDTAGATKNATTNSNIGGGIRAVTYLGSLAASLAEATDTATTVGYSNYNARFNYDLDSLPARRATATSALQMSIMKANNEGNMSDSRGGGQGDSPVSGASSPQPLLVQLPSAMSNTAQWLDALVKMFESNAATPMKLSDYVNPSLQQVEQLASMAAATSAATSAAADAATEADEQQRLTQSAQAVQSGRSARLAGSVRPASSVDSQRTQRVPAPATTATGTANAATTAEQSQPNSTPFGAPHEDPGVISDSEIFRATSLLESIDNLTQLVISDPTIALTPYGFTEPLRQDILRALSRDRRRAMSTYDTNVRDVQRLLDNEDIVLKELRSSVALIPPGNVYTRISESSPLLIVARNGLPLPVDTRIHYWGPTGAKINMPETIFIPAKGSITVQMTASLPTDTAWDERTDLNLWLATNSGSRFSDEITIGVRTRSGVLGTSGSLASLAVIVLSIALLGRLTLRRRKAKSEAAADSKSTVSTNSD</sequence>
<dbReference type="RefSeq" id="WP_005526680.1">
    <property type="nucleotide sequence ID" value="NZ_CP050134.2"/>
</dbReference>
<organism evidence="3 4">
    <name type="scientific">Corynebacterium matruchotii</name>
    <dbReference type="NCBI Taxonomy" id="43768"/>
    <lineage>
        <taxon>Bacteria</taxon>
        <taxon>Bacillati</taxon>
        <taxon>Actinomycetota</taxon>
        <taxon>Actinomycetes</taxon>
        <taxon>Mycobacteriales</taxon>
        <taxon>Corynebacteriaceae</taxon>
        <taxon>Corynebacterium</taxon>
    </lineage>
</organism>
<keyword evidence="2" id="KW-0472">Membrane</keyword>
<comment type="caution">
    <text evidence="3">The sequence shown here is derived from an EMBL/GenBank/DDBJ whole genome shotgun (WGS) entry which is preliminary data.</text>
</comment>
<protein>
    <submittedName>
        <fullName evidence="3">Putative secreted protein</fullName>
    </submittedName>
</protein>
<feature type="region of interest" description="Disordered" evidence="1">
    <location>
        <begin position="338"/>
        <end position="371"/>
    </location>
</feature>
<feature type="compositionally biased region" description="Low complexity" evidence="1">
    <location>
        <begin position="720"/>
        <end position="735"/>
    </location>
</feature>
<keyword evidence="2" id="KW-1133">Transmembrane helix</keyword>
<feature type="region of interest" description="Disordered" evidence="1">
    <location>
        <begin position="217"/>
        <end position="245"/>
    </location>
</feature>
<keyword evidence="2" id="KW-0812">Transmembrane</keyword>
<proteinExistence type="predicted"/>
<dbReference type="AlphaFoldDB" id="A0A6H9XQE9"/>
<feature type="compositionally biased region" description="Polar residues" evidence="1">
    <location>
        <begin position="224"/>
        <end position="245"/>
    </location>
</feature>
<gene>
    <name evidence="3" type="ORF">NCTC10254_00860</name>
</gene>
<name>A0A6H9XQE9_9CORY</name>
<reference evidence="3 4" key="1">
    <citation type="submission" date="2018-06" db="EMBL/GenBank/DDBJ databases">
        <authorList>
            <consortium name="Pathogen Informatics"/>
            <person name="Doyle S."/>
        </authorList>
    </citation>
    <scope>NUCLEOTIDE SEQUENCE [LARGE SCALE GENOMIC DNA]</scope>
    <source>
        <strain evidence="3 4">NCTC10254</strain>
    </source>
</reference>
<accession>A0A6H9XQE9</accession>
<feature type="region of interest" description="Disordered" evidence="1">
    <location>
        <begin position="586"/>
        <end position="611"/>
    </location>
</feature>
<evidence type="ECO:0000313" key="3">
    <source>
        <dbReference type="EMBL" id="SPW24479.1"/>
    </source>
</evidence>
<evidence type="ECO:0000256" key="1">
    <source>
        <dbReference type="SAM" id="MobiDB-lite"/>
    </source>
</evidence>
<dbReference type="Proteomes" id="UP000249886">
    <property type="component" value="Unassembled WGS sequence"/>
</dbReference>
<dbReference type="GeneID" id="84574705"/>